<name>A0ABN7JXK0_9HYPH</name>
<organism evidence="2 3">
    <name type="scientific">Pseudorhizobium endolithicum</name>
    <dbReference type="NCBI Taxonomy" id="1191678"/>
    <lineage>
        <taxon>Bacteria</taxon>
        <taxon>Pseudomonadati</taxon>
        <taxon>Pseudomonadota</taxon>
        <taxon>Alphaproteobacteria</taxon>
        <taxon>Hyphomicrobiales</taxon>
        <taxon>Rhizobiaceae</taxon>
        <taxon>Rhizobium/Agrobacterium group</taxon>
        <taxon>Pseudorhizobium</taxon>
    </lineage>
</organism>
<protein>
    <submittedName>
        <fullName evidence="2">Succinoglycan biosynthesis protein</fullName>
    </submittedName>
</protein>
<sequence>MTRIIRKVRDAGLFLALIFLGALIAARLEDSAAVSISGPFVAVDGDTLAAGAERLRLEGLDAPEARQTCEDGSGRNWRCGEEARATLERLTSAASVVCSGSERDRYGRLLVRCRNGGLDINAELVKAGMAVASGDYSSEEAEARSGGEGLWTGEFERPRDWRVRHGMMDDPSAAEGFLAWLKGWFGRN</sequence>
<dbReference type="RefSeq" id="WP_142593314.1">
    <property type="nucleotide sequence ID" value="NZ_CABFWF030000013.1"/>
</dbReference>
<accession>A0ABN7JXK0</accession>
<dbReference type="PROSITE" id="PS50830">
    <property type="entry name" value="TNASE_3"/>
    <property type="match status" value="1"/>
</dbReference>
<dbReference type="InterPro" id="IPR035437">
    <property type="entry name" value="SNase_OB-fold_sf"/>
</dbReference>
<feature type="domain" description="TNase-like" evidence="1">
    <location>
        <begin position="43"/>
        <end position="153"/>
    </location>
</feature>
<dbReference type="Pfam" id="PF00565">
    <property type="entry name" value="SNase"/>
    <property type="match status" value="1"/>
</dbReference>
<proteinExistence type="predicted"/>
<dbReference type="Proteomes" id="UP000606921">
    <property type="component" value="Unassembled WGS sequence"/>
</dbReference>
<evidence type="ECO:0000313" key="3">
    <source>
        <dbReference type="Proteomes" id="UP000606921"/>
    </source>
</evidence>
<dbReference type="SUPFAM" id="SSF50199">
    <property type="entry name" value="Staphylococcal nuclease"/>
    <property type="match status" value="1"/>
</dbReference>
<dbReference type="EMBL" id="CABFWF030000013">
    <property type="protein sequence ID" value="CAD7045638.1"/>
    <property type="molecule type" value="Genomic_DNA"/>
</dbReference>
<dbReference type="SMART" id="SM00318">
    <property type="entry name" value="SNc"/>
    <property type="match status" value="1"/>
</dbReference>
<keyword evidence="3" id="KW-1185">Reference proteome</keyword>
<comment type="caution">
    <text evidence="2">The sequence shown here is derived from an EMBL/GenBank/DDBJ whole genome shotgun (WGS) entry which is preliminary data.</text>
</comment>
<dbReference type="Gene3D" id="2.40.50.90">
    <property type="match status" value="1"/>
</dbReference>
<reference evidence="2 3" key="1">
    <citation type="submission" date="2020-11" db="EMBL/GenBank/DDBJ databases">
        <authorList>
            <person name="Lassalle F."/>
        </authorList>
    </citation>
    <scope>NUCLEOTIDE SEQUENCE [LARGE SCALE GENOMIC DNA]</scope>
    <source>
        <strain evidence="2 3">JC140</strain>
    </source>
</reference>
<evidence type="ECO:0000259" key="1">
    <source>
        <dbReference type="PROSITE" id="PS50830"/>
    </source>
</evidence>
<gene>
    <name evidence="2" type="ORF">REJC140_03988</name>
</gene>
<dbReference type="InterPro" id="IPR016071">
    <property type="entry name" value="Staphylococal_nuclease_OB-fold"/>
</dbReference>
<evidence type="ECO:0000313" key="2">
    <source>
        <dbReference type="EMBL" id="CAD7045638.1"/>
    </source>
</evidence>